<evidence type="ECO:0000256" key="2">
    <source>
        <dbReference type="ARBA" id="ARBA00022729"/>
    </source>
</evidence>
<dbReference type="GO" id="GO:0009279">
    <property type="term" value="C:cell outer membrane"/>
    <property type="evidence" value="ECO:0007669"/>
    <property type="project" value="UniProtKB-SubCell"/>
</dbReference>
<feature type="region of interest" description="Disordered" evidence="7">
    <location>
        <begin position="21"/>
        <end position="76"/>
    </location>
</feature>
<feature type="signal peptide" evidence="8">
    <location>
        <begin position="1"/>
        <end position="20"/>
    </location>
</feature>
<reference evidence="9 10" key="1">
    <citation type="submission" date="2019-06" db="EMBL/GenBank/DDBJ databases">
        <title>Genome analyses of bacteria isolated from kimchi.</title>
        <authorList>
            <person name="Lee S."/>
            <person name="Ahn S."/>
            <person name="Roh S."/>
        </authorList>
    </citation>
    <scope>NUCLEOTIDE SEQUENCE [LARGE SCALE GENOMIC DNA]</scope>
    <source>
        <strain evidence="9 10">CBA4606</strain>
    </source>
</reference>
<dbReference type="KEGG" id="paur:FGL86_05095"/>
<dbReference type="Pfam" id="PF13627">
    <property type="entry name" value="LptM_cons"/>
    <property type="match status" value="1"/>
</dbReference>
<feature type="compositionally biased region" description="Basic and acidic residues" evidence="7">
    <location>
        <begin position="59"/>
        <end position="69"/>
    </location>
</feature>
<dbReference type="AlphaFoldDB" id="A0A5B8SN16"/>
<dbReference type="InterPro" id="IPR032831">
    <property type="entry name" value="LptM_cons"/>
</dbReference>
<sequence>MARFAWLILCALLLAGCGQKGPLYMPDDEQAAERFDPQDALPDPVQSSSSQDGSSQNRSSEDSPAEKDGSTSQSEN</sequence>
<evidence type="ECO:0000313" key="9">
    <source>
        <dbReference type="EMBL" id="QEA38522.1"/>
    </source>
</evidence>
<dbReference type="PROSITE" id="PS51257">
    <property type="entry name" value="PROKAR_LIPOPROTEIN"/>
    <property type="match status" value="1"/>
</dbReference>
<gene>
    <name evidence="9" type="ORF">FGL86_05095</name>
</gene>
<keyword evidence="5" id="KW-0998">Cell outer membrane</keyword>
<evidence type="ECO:0000256" key="7">
    <source>
        <dbReference type="SAM" id="MobiDB-lite"/>
    </source>
</evidence>
<keyword evidence="4" id="KW-0564">Palmitate</keyword>
<accession>A0A5B8SN16</accession>
<comment type="subcellular location">
    <subcellularLocation>
        <location evidence="1">Cell outer membrane</location>
        <topology evidence="1">Lipid-anchor</topology>
    </subcellularLocation>
</comment>
<evidence type="ECO:0000256" key="1">
    <source>
        <dbReference type="ARBA" id="ARBA00004459"/>
    </source>
</evidence>
<dbReference type="NCBIfam" id="NF047847">
    <property type="entry name" value="SS_mature_LptM"/>
    <property type="match status" value="1"/>
</dbReference>
<name>A0A5B8SN16_9GAMM</name>
<keyword evidence="10" id="KW-1185">Reference proteome</keyword>
<dbReference type="Proteomes" id="UP000321272">
    <property type="component" value="Chromosome"/>
</dbReference>
<proteinExistence type="predicted"/>
<feature type="compositionally biased region" description="Low complexity" evidence="7">
    <location>
        <begin position="46"/>
        <end position="58"/>
    </location>
</feature>
<evidence type="ECO:0000313" key="10">
    <source>
        <dbReference type="Proteomes" id="UP000321272"/>
    </source>
</evidence>
<protein>
    <submittedName>
        <fullName evidence="9">Lipoprotein</fullName>
    </submittedName>
</protein>
<organism evidence="9 10">
    <name type="scientific">Pistricoccus aurantiacus</name>
    <dbReference type="NCBI Taxonomy" id="1883414"/>
    <lineage>
        <taxon>Bacteria</taxon>
        <taxon>Pseudomonadati</taxon>
        <taxon>Pseudomonadota</taxon>
        <taxon>Gammaproteobacteria</taxon>
        <taxon>Oceanospirillales</taxon>
        <taxon>Halomonadaceae</taxon>
        <taxon>Pistricoccus</taxon>
    </lineage>
</organism>
<keyword evidence="3" id="KW-0472">Membrane</keyword>
<evidence type="ECO:0000256" key="4">
    <source>
        <dbReference type="ARBA" id="ARBA00023139"/>
    </source>
</evidence>
<keyword evidence="2 8" id="KW-0732">Signal</keyword>
<evidence type="ECO:0000256" key="6">
    <source>
        <dbReference type="ARBA" id="ARBA00023288"/>
    </source>
</evidence>
<feature type="chain" id="PRO_5022699709" evidence="8">
    <location>
        <begin position="21"/>
        <end position="76"/>
    </location>
</feature>
<keyword evidence="6 9" id="KW-0449">Lipoprotein</keyword>
<evidence type="ECO:0000256" key="8">
    <source>
        <dbReference type="SAM" id="SignalP"/>
    </source>
</evidence>
<dbReference type="EMBL" id="CP042382">
    <property type="protein sequence ID" value="QEA38522.1"/>
    <property type="molecule type" value="Genomic_DNA"/>
</dbReference>
<evidence type="ECO:0000256" key="3">
    <source>
        <dbReference type="ARBA" id="ARBA00023136"/>
    </source>
</evidence>
<evidence type="ECO:0000256" key="5">
    <source>
        <dbReference type="ARBA" id="ARBA00023237"/>
    </source>
</evidence>